<gene>
    <name evidence="1" type="ordered locus">XBJ1_2927</name>
</gene>
<dbReference type="EMBL" id="FN667741">
    <property type="protein sequence ID" value="CBJ82051.1"/>
    <property type="molecule type" value="Genomic_DNA"/>
</dbReference>
<sequence length="66" mass="7665">MNEENLSQPKNINILNGFTFSLKSPENVTGKNSKTLSKYHVIKTLINFTSVKINYKNTLYKPSYFY</sequence>
<organism evidence="1 2">
    <name type="scientific">Xenorhabdus bovienii (strain SS-2004)</name>
    <name type="common">Xenorhabdus nematophila subsp. bovienii</name>
    <dbReference type="NCBI Taxonomy" id="406818"/>
    <lineage>
        <taxon>Bacteria</taxon>
        <taxon>Pseudomonadati</taxon>
        <taxon>Pseudomonadota</taxon>
        <taxon>Gammaproteobacteria</taxon>
        <taxon>Enterobacterales</taxon>
        <taxon>Morganellaceae</taxon>
        <taxon>Xenorhabdus</taxon>
    </lineage>
</organism>
<accession>D3V889</accession>
<proteinExistence type="predicted"/>
<evidence type="ECO:0000313" key="1">
    <source>
        <dbReference type="EMBL" id="CBJ82051.1"/>
    </source>
</evidence>
<evidence type="ECO:0000313" key="2">
    <source>
        <dbReference type="Proteomes" id="UP000002045"/>
    </source>
</evidence>
<protein>
    <submittedName>
        <fullName evidence="1">Uncharacterized protein</fullName>
    </submittedName>
</protein>
<dbReference type="KEGG" id="xbo:XBJ1_2927"/>
<dbReference type="AlphaFoldDB" id="D3V889"/>
<dbReference type="Proteomes" id="UP000002045">
    <property type="component" value="Chromosome"/>
</dbReference>
<dbReference type="HOGENOM" id="CLU_206060_0_0_6"/>
<reference evidence="1 2" key="1">
    <citation type="journal article" date="2011" name="PLoS ONE">
        <title>The entomopathogenic bacterial endosymbionts xenorhabdus and photorhabdus: convergent lifestyles from divergent genomes.</title>
        <authorList>
            <person name="Chaston J.M."/>
            <person name="Suen G."/>
            <person name="Tucker S.L."/>
            <person name="Andersen A.W."/>
            <person name="Bhasin A."/>
            <person name="Bode E."/>
            <person name="Bode H.B."/>
            <person name="Brachmann A.O."/>
            <person name="Cowles C.E."/>
            <person name="Cowles K.N."/>
            <person name="Darby C."/>
            <person name="de Leon L."/>
            <person name="Drace K."/>
            <person name="Du Z."/>
            <person name="Givaudan A."/>
            <person name="Herbert Tran E.E."/>
            <person name="Jewell K.A."/>
            <person name="Knack J.J."/>
            <person name="Krasomil-Osterfeld K.C."/>
            <person name="Kukor R."/>
            <person name="Lanois A."/>
            <person name="Latreille P."/>
            <person name="Leimgruber N.K."/>
            <person name="Lipke C.M."/>
            <person name="Liu R."/>
            <person name="Lu X."/>
            <person name="Martens E.C."/>
            <person name="Marri P.R."/>
            <person name="Medigue C."/>
            <person name="Menard M.L."/>
            <person name="Miller N.M."/>
            <person name="Morales-Soto N."/>
            <person name="Norton S."/>
            <person name="Ogier J.C."/>
            <person name="Orchard S.S."/>
            <person name="Park D."/>
            <person name="Park Y."/>
            <person name="Qurollo B.A."/>
            <person name="Sugar D.R."/>
            <person name="Richards G.R."/>
            <person name="Rouy Z."/>
            <person name="Slominski B."/>
            <person name="Slominski K."/>
            <person name="Snyder H."/>
            <person name="Tjaden B.C."/>
            <person name="van der Hoeven R."/>
            <person name="Welch R.D."/>
            <person name="Wheeler C."/>
            <person name="Xiang B."/>
            <person name="Barbazuk B."/>
            <person name="Gaudriault S."/>
            <person name="Goodner B."/>
            <person name="Slater S.C."/>
            <person name="Forst S."/>
            <person name="Goldman B.S."/>
            <person name="Goodrich-Blair H."/>
        </authorList>
    </citation>
    <scope>NUCLEOTIDE SEQUENCE [LARGE SCALE GENOMIC DNA]</scope>
    <source>
        <strain evidence="1 2">SS-2004</strain>
    </source>
</reference>
<dbReference type="STRING" id="406818.XBJ1_2927"/>
<name>D3V889_XENBS</name>